<protein>
    <submittedName>
        <fullName evidence="1">Acyltransferase</fullName>
    </submittedName>
</protein>
<accession>A0ABD7EIE7</accession>
<sequence>MNILKFILDRTIIHVSRGNEITDSGSKIKQSKIRIKGTNNSIYIGKNTTIRKCEFSIKGRNNTVIIGDRCDFTNTKILIDNANGVINIGSHTSIAGALIVSFEPHDIIIGEDCMISYDVEIRNTDSHKIICIETGDRINSGKPIFIANHVWLGARSTILKGSNIGTNSIVGTNSVVTGGDMPKNSIIAGQPARVIKNGISWNRESVIPE</sequence>
<proteinExistence type="predicted"/>
<name>A0ABD7EIE7_AERJA</name>
<keyword evidence="1" id="KW-0808">Transferase</keyword>
<dbReference type="SUPFAM" id="SSF51161">
    <property type="entry name" value="Trimeric LpxA-like enzymes"/>
    <property type="match status" value="1"/>
</dbReference>
<dbReference type="PANTHER" id="PTHR23416:SF78">
    <property type="entry name" value="LIPOPOLYSACCHARIDE BIOSYNTHESIS O-ACETYL TRANSFERASE WBBJ-RELATED"/>
    <property type="match status" value="1"/>
</dbReference>
<dbReference type="EMBL" id="CP053881">
    <property type="protein sequence ID" value="QWL60860.1"/>
    <property type="molecule type" value="Genomic_DNA"/>
</dbReference>
<dbReference type="InterPro" id="IPR011004">
    <property type="entry name" value="Trimer_LpxA-like_sf"/>
</dbReference>
<reference evidence="1 2" key="1">
    <citation type="journal article" date="2021" name="Front. Microbiol.">
        <title>Prevalence and Genetic Analysis of Chromosomal mcr-3/7 in Aeromonas From U.S. Animal-Derived Samples.</title>
        <authorList>
            <person name="Wang Y."/>
            <person name="Hou N."/>
            <person name="Rasooly R."/>
            <person name="Gu Y."/>
            <person name="He X."/>
        </authorList>
    </citation>
    <scope>NUCLEOTIDE SEQUENCE [LARGE SCALE GENOMIC DNA]</scope>
    <source>
        <strain evidence="1 2">4608</strain>
    </source>
</reference>
<dbReference type="GO" id="GO:0016746">
    <property type="term" value="F:acyltransferase activity"/>
    <property type="evidence" value="ECO:0007669"/>
    <property type="project" value="UniProtKB-KW"/>
</dbReference>
<dbReference type="InterPro" id="IPR051159">
    <property type="entry name" value="Hexapeptide_acetyltransf"/>
</dbReference>
<evidence type="ECO:0000313" key="2">
    <source>
        <dbReference type="Proteomes" id="UP000679312"/>
    </source>
</evidence>
<dbReference type="CDD" id="cd04647">
    <property type="entry name" value="LbH_MAT_like"/>
    <property type="match status" value="1"/>
</dbReference>
<evidence type="ECO:0000313" key="1">
    <source>
        <dbReference type="EMBL" id="QWL60860.1"/>
    </source>
</evidence>
<dbReference type="PANTHER" id="PTHR23416">
    <property type="entry name" value="SIALIC ACID SYNTHASE-RELATED"/>
    <property type="match status" value="1"/>
</dbReference>
<dbReference type="AlphaFoldDB" id="A0ABD7EIE7"/>
<dbReference type="Proteomes" id="UP000679312">
    <property type="component" value="Chromosome"/>
</dbReference>
<keyword evidence="1" id="KW-0012">Acyltransferase</keyword>
<dbReference type="RefSeq" id="WP_215802440.1">
    <property type="nucleotide sequence ID" value="NZ_CP053881.1"/>
</dbReference>
<organism evidence="1 2">
    <name type="scientific">Aeromonas jandaei</name>
    <dbReference type="NCBI Taxonomy" id="650"/>
    <lineage>
        <taxon>Bacteria</taxon>
        <taxon>Pseudomonadati</taxon>
        <taxon>Pseudomonadota</taxon>
        <taxon>Gammaproteobacteria</taxon>
        <taxon>Aeromonadales</taxon>
        <taxon>Aeromonadaceae</taxon>
        <taxon>Aeromonas</taxon>
    </lineage>
</organism>
<gene>
    <name evidence="1" type="ORF">HQ399_00690</name>
</gene>
<dbReference type="Gene3D" id="2.160.10.10">
    <property type="entry name" value="Hexapeptide repeat proteins"/>
    <property type="match status" value="1"/>
</dbReference>